<dbReference type="RefSeq" id="WP_168109331.1">
    <property type="nucleotide sequence ID" value="NZ_VTOX01000009.1"/>
</dbReference>
<protein>
    <submittedName>
        <fullName evidence="3">Uncharacterized protein</fullName>
    </submittedName>
</protein>
<name>A0A7X6DJA4_9BURK</name>
<dbReference type="EMBL" id="VTOX01000009">
    <property type="protein sequence ID" value="NKE68206.1"/>
    <property type="molecule type" value="Genomic_DNA"/>
</dbReference>
<reference evidence="3 4" key="1">
    <citation type="journal article" date="2020" name="Nature">
        <title>Bacterial chemolithoautotrophy via manganese oxidation.</title>
        <authorList>
            <person name="Yu H."/>
            <person name="Leadbetter J.R."/>
        </authorList>
    </citation>
    <scope>NUCLEOTIDE SEQUENCE [LARGE SCALE GENOMIC DNA]</scope>
    <source>
        <strain evidence="3 4">RBP-1</strain>
    </source>
</reference>
<evidence type="ECO:0000256" key="1">
    <source>
        <dbReference type="SAM" id="MobiDB-lite"/>
    </source>
</evidence>
<comment type="caution">
    <text evidence="3">The sequence shown here is derived from an EMBL/GenBank/DDBJ whole genome shotgun (WGS) entry which is preliminary data.</text>
</comment>
<keyword evidence="4" id="KW-1185">Reference proteome</keyword>
<keyword evidence="2" id="KW-0812">Transmembrane</keyword>
<evidence type="ECO:0000313" key="4">
    <source>
        <dbReference type="Proteomes" id="UP000521868"/>
    </source>
</evidence>
<feature type="region of interest" description="Disordered" evidence="1">
    <location>
        <begin position="1"/>
        <end position="37"/>
    </location>
</feature>
<dbReference type="AlphaFoldDB" id="A0A7X6DJA4"/>
<sequence>MDSPTLANDRVYAEKTDPDARQKAHRPTDVPGWGADLDPANRPAVPMERTPPRLHNVHWDEPAPQPRHVTVFHSNERPGMTPVFGSTVPPSGLSGKMRALAFRYSENDLRHWLILLAADRVNVGEGLLEDLAHGHVPNVFREMGMASEWRHNRAGFIRKAAIAGAVTALAVYLLRRRRD</sequence>
<dbReference type="Proteomes" id="UP000521868">
    <property type="component" value="Unassembled WGS sequence"/>
</dbReference>
<proteinExistence type="predicted"/>
<accession>A0A7X6DJA4</accession>
<gene>
    <name evidence="3" type="ORF">RAMLITH_20525</name>
</gene>
<keyword evidence="2" id="KW-1133">Transmembrane helix</keyword>
<feature type="compositionally biased region" description="Basic and acidic residues" evidence="1">
    <location>
        <begin position="11"/>
        <end position="28"/>
    </location>
</feature>
<evidence type="ECO:0000256" key="2">
    <source>
        <dbReference type="SAM" id="Phobius"/>
    </source>
</evidence>
<keyword evidence="2" id="KW-0472">Membrane</keyword>
<evidence type="ECO:0000313" key="3">
    <source>
        <dbReference type="EMBL" id="NKE68206.1"/>
    </source>
</evidence>
<organism evidence="3 4">
    <name type="scientific">Ramlibacter lithotrophicus</name>
    <dbReference type="NCBI Taxonomy" id="2606681"/>
    <lineage>
        <taxon>Bacteria</taxon>
        <taxon>Pseudomonadati</taxon>
        <taxon>Pseudomonadota</taxon>
        <taxon>Betaproteobacteria</taxon>
        <taxon>Burkholderiales</taxon>
        <taxon>Comamonadaceae</taxon>
        <taxon>Ramlibacter</taxon>
    </lineage>
</organism>
<feature type="transmembrane region" description="Helical" evidence="2">
    <location>
        <begin position="156"/>
        <end position="174"/>
    </location>
</feature>